<keyword evidence="2" id="KW-1185">Reference proteome</keyword>
<proteinExistence type="predicted"/>
<evidence type="ECO:0000313" key="1">
    <source>
        <dbReference type="EMBL" id="KAF5201785.1"/>
    </source>
</evidence>
<dbReference type="EMBL" id="JABWDY010008975">
    <property type="protein sequence ID" value="KAF5201785.1"/>
    <property type="molecule type" value="Genomic_DNA"/>
</dbReference>
<reference evidence="1 2" key="1">
    <citation type="submission" date="2020-06" db="EMBL/GenBank/DDBJ databases">
        <title>Transcriptomic and genomic resources for Thalictrum thalictroides and T. hernandezii: Facilitating candidate gene discovery in an emerging model plant lineage.</title>
        <authorList>
            <person name="Arias T."/>
            <person name="Riano-Pachon D.M."/>
            <person name="Di Stilio V.S."/>
        </authorList>
    </citation>
    <scope>NUCLEOTIDE SEQUENCE [LARGE SCALE GENOMIC DNA]</scope>
    <source>
        <strain evidence="2">cv. WT478/WT964</strain>
        <tissue evidence="1">Leaves</tissue>
    </source>
</reference>
<sequence length="157" mass="16628">MAAVATTDMARAKGAATDLAAREQQRRIVGLKNSAATTIAIGWTTAMVAAWAAGSELVIEDRLSRMAEIFSRNVVNDIRDANSKEAVCHGVMAENTLRVGQVASKLLCTTAKEAAAMANIMGSQRTGSYCCSADDRQWQGRQCCIAAGHGNMTGPFM</sequence>
<dbReference type="AlphaFoldDB" id="A0A7J6WYY6"/>
<comment type="caution">
    <text evidence="1">The sequence shown here is derived from an EMBL/GenBank/DDBJ whole genome shotgun (WGS) entry which is preliminary data.</text>
</comment>
<evidence type="ECO:0000313" key="2">
    <source>
        <dbReference type="Proteomes" id="UP000554482"/>
    </source>
</evidence>
<dbReference type="Proteomes" id="UP000554482">
    <property type="component" value="Unassembled WGS sequence"/>
</dbReference>
<gene>
    <name evidence="1" type="ORF">FRX31_008628</name>
</gene>
<organism evidence="1 2">
    <name type="scientific">Thalictrum thalictroides</name>
    <name type="common">Rue-anemone</name>
    <name type="synonym">Anemone thalictroides</name>
    <dbReference type="NCBI Taxonomy" id="46969"/>
    <lineage>
        <taxon>Eukaryota</taxon>
        <taxon>Viridiplantae</taxon>
        <taxon>Streptophyta</taxon>
        <taxon>Embryophyta</taxon>
        <taxon>Tracheophyta</taxon>
        <taxon>Spermatophyta</taxon>
        <taxon>Magnoliopsida</taxon>
        <taxon>Ranunculales</taxon>
        <taxon>Ranunculaceae</taxon>
        <taxon>Thalictroideae</taxon>
        <taxon>Thalictrum</taxon>
    </lineage>
</organism>
<accession>A0A7J6WYY6</accession>
<protein>
    <submittedName>
        <fullName evidence="1">Uncharacterized protein</fullName>
    </submittedName>
</protein>
<name>A0A7J6WYY6_THATH</name>